<evidence type="ECO:0000256" key="3">
    <source>
        <dbReference type="ARBA" id="ARBA00022448"/>
    </source>
</evidence>
<dbReference type="Gene3D" id="2.170.130.10">
    <property type="entry name" value="TonB-dependent receptor, plug domain"/>
    <property type="match status" value="1"/>
</dbReference>
<comment type="similarity">
    <text evidence="2 14 15">Belongs to the TonB-dependent receptor family.</text>
</comment>
<dbReference type="CDD" id="cd01347">
    <property type="entry name" value="ligand_gated_channel"/>
    <property type="match status" value="1"/>
</dbReference>
<keyword evidence="9" id="KW-0406">Ion transport</keyword>
<evidence type="ECO:0000256" key="6">
    <source>
        <dbReference type="ARBA" id="ARBA00022692"/>
    </source>
</evidence>
<feature type="chain" id="PRO_5013249448" evidence="16">
    <location>
        <begin position="40"/>
        <end position="809"/>
    </location>
</feature>
<evidence type="ECO:0000256" key="16">
    <source>
        <dbReference type="SAM" id="SignalP"/>
    </source>
</evidence>
<dbReference type="Proteomes" id="UP000187251">
    <property type="component" value="Unassembled WGS sequence"/>
</dbReference>
<accession>A0A1R1K1L6</accession>
<dbReference type="Pfam" id="PF07660">
    <property type="entry name" value="STN"/>
    <property type="match status" value="1"/>
</dbReference>
<keyword evidence="5" id="KW-0410">Iron transport</keyword>
<gene>
    <name evidence="18" type="ORF">BIZ92_02945</name>
</gene>
<dbReference type="RefSeq" id="WP_076408214.1">
    <property type="nucleotide sequence ID" value="NZ_MJMN01000001.1"/>
</dbReference>
<evidence type="ECO:0000256" key="12">
    <source>
        <dbReference type="ARBA" id="ARBA00023170"/>
    </source>
</evidence>
<sequence>MAQRHFRRRQSAGRYALLCALSMGAALATQALAPSAAHAQGRAAAQAFDLPAGNLADALVALGRQAQVQVLFSPDSVAGLRAPAVSGSMTPQAALDRLLARSGLVAVPSGNGFMVRSPVGASTSDATTLAPVTVTGRDLATTEGTGSYTPAAVTLGKNAQSLRQIPQSVSVVTRQLLDDQNLVNLDDAMRTVTGITVEAGSIGGNHGNFYSRGYALDTIQVDGVNTPASTGNDLSAGFGLAIYDRIEVLRGPAGLYQGAGDPGGTVNLVRKRAQKEFGFSGQVMTGSWDRYYTEADLTGPLDSDGRLRGRIVASYDDRGSFVDGVHTRKPLFYGTLSFDLTPDTTLTAGATYQQYKGRPFFGLPGYTDGRLLDVRRSTNLDPSWNHITEEITEYFADVDHRLSNGGRIKVSGVYREQDEPSRQFGWSDCAVDPVTGDTCLVTWKYRSHWKTYGLDAFIATPFAAFGREHELTVGADYRNVHKNFRYGGGDNADINLFHPDNNVPKPDYEYTNGNDSKTDQYGLYARANLRVTDAATVIAGSRLTWWENRTQNRNAYFNQFTNTRSNINGKFTPYLGLVVDLNEQLSAYASYTSIFTPQTTTDANGQLLDPRTGKQVEIGLKGEFLDKRLNGHVALFRMEDENRAMTDPDNPLFSMAAGKMRNQGFEAEISGNPAPGWDITAGYAYTTTKTLKGTEDQKSQQYVFITPRHTFNLWTKYTFATGTLEGLSLGAGLRSVSSMYRLNGPVKFQQRPYTTVSAQAGYRFNKHLETTLTVNNLFDKVYYQRVWAAYGSNYYGEPRSVMLNLKATY</sequence>
<evidence type="ECO:0000256" key="7">
    <source>
        <dbReference type="ARBA" id="ARBA00022729"/>
    </source>
</evidence>
<dbReference type="InterPro" id="IPR036942">
    <property type="entry name" value="Beta-barrel_TonB_sf"/>
</dbReference>
<evidence type="ECO:0000256" key="8">
    <source>
        <dbReference type="ARBA" id="ARBA00023004"/>
    </source>
</evidence>
<dbReference type="Gene3D" id="2.40.170.20">
    <property type="entry name" value="TonB-dependent receptor, beta-barrel domain"/>
    <property type="match status" value="1"/>
</dbReference>
<comment type="caution">
    <text evidence="18">The sequence shown here is derived from an EMBL/GenBank/DDBJ whole genome shotgun (WGS) entry which is preliminary data.</text>
</comment>
<comment type="subcellular location">
    <subcellularLocation>
        <location evidence="1 14">Cell outer membrane</location>
        <topology evidence="1 14">Multi-pass membrane protein</topology>
    </subcellularLocation>
</comment>
<dbReference type="InterPro" id="IPR012910">
    <property type="entry name" value="Plug_dom"/>
</dbReference>
<dbReference type="InterPro" id="IPR011662">
    <property type="entry name" value="Secretin/TonB_short_N"/>
</dbReference>
<evidence type="ECO:0000256" key="13">
    <source>
        <dbReference type="ARBA" id="ARBA00023237"/>
    </source>
</evidence>
<dbReference type="InterPro" id="IPR000531">
    <property type="entry name" value="Beta-barrel_TonB"/>
</dbReference>
<protein>
    <submittedName>
        <fullName evidence="18">TonB-dependent receptor</fullName>
    </submittedName>
</protein>
<dbReference type="InterPro" id="IPR010105">
    <property type="entry name" value="TonB_sidphr_rcpt"/>
</dbReference>
<evidence type="ECO:0000256" key="2">
    <source>
        <dbReference type="ARBA" id="ARBA00009810"/>
    </source>
</evidence>
<evidence type="ECO:0000313" key="19">
    <source>
        <dbReference type="Proteomes" id="UP000187251"/>
    </source>
</evidence>
<reference evidence="18 19" key="1">
    <citation type="submission" date="2016-09" db="EMBL/GenBank/DDBJ databases">
        <title>Phylogenomics of Achromobacter.</title>
        <authorList>
            <person name="Jeukens J."/>
            <person name="Freschi L."/>
            <person name="Vincent A.T."/>
            <person name="Emond-Rheault J.-G."/>
            <person name="Kukavica-Ibrulj I."/>
            <person name="Charette S.J."/>
            <person name="Levesque R.C."/>
        </authorList>
    </citation>
    <scope>NUCLEOTIDE SEQUENCE [LARGE SCALE GENOMIC DNA]</scope>
    <source>
        <strain evidence="18 19">AUS488</strain>
    </source>
</reference>
<evidence type="ECO:0000256" key="15">
    <source>
        <dbReference type="RuleBase" id="RU003357"/>
    </source>
</evidence>
<name>A0A1R1K1L6_ALCXX</name>
<dbReference type="NCBIfam" id="TIGR01783">
    <property type="entry name" value="TonB-siderophor"/>
    <property type="match status" value="1"/>
</dbReference>
<dbReference type="InterPro" id="IPR039426">
    <property type="entry name" value="TonB-dep_rcpt-like"/>
</dbReference>
<evidence type="ECO:0000256" key="14">
    <source>
        <dbReference type="PROSITE-ProRule" id="PRU01360"/>
    </source>
</evidence>
<dbReference type="SMART" id="SM00965">
    <property type="entry name" value="STN"/>
    <property type="match status" value="1"/>
</dbReference>
<evidence type="ECO:0000256" key="10">
    <source>
        <dbReference type="ARBA" id="ARBA00023077"/>
    </source>
</evidence>
<dbReference type="InterPro" id="IPR037066">
    <property type="entry name" value="Plug_dom_sf"/>
</dbReference>
<keyword evidence="7 16" id="KW-0732">Signal</keyword>
<proteinExistence type="inferred from homology"/>
<dbReference type="Pfam" id="PF07715">
    <property type="entry name" value="Plug"/>
    <property type="match status" value="1"/>
</dbReference>
<dbReference type="SUPFAM" id="SSF56935">
    <property type="entry name" value="Porins"/>
    <property type="match status" value="1"/>
</dbReference>
<dbReference type="FunFam" id="2.170.130.10:FF:000010">
    <property type="entry name" value="Ferripyoverdine receptor"/>
    <property type="match status" value="1"/>
</dbReference>
<evidence type="ECO:0000256" key="9">
    <source>
        <dbReference type="ARBA" id="ARBA00023065"/>
    </source>
</evidence>
<evidence type="ECO:0000256" key="11">
    <source>
        <dbReference type="ARBA" id="ARBA00023136"/>
    </source>
</evidence>
<evidence type="ECO:0000256" key="4">
    <source>
        <dbReference type="ARBA" id="ARBA00022452"/>
    </source>
</evidence>
<dbReference type="GO" id="GO:0009279">
    <property type="term" value="C:cell outer membrane"/>
    <property type="evidence" value="ECO:0007669"/>
    <property type="project" value="UniProtKB-SubCell"/>
</dbReference>
<keyword evidence="12 18" id="KW-0675">Receptor</keyword>
<evidence type="ECO:0000256" key="5">
    <source>
        <dbReference type="ARBA" id="ARBA00022496"/>
    </source>
</evidence>
<evidence type="ECO:0000313" key="18">
    <source>
        <dbReference type="EMBL" id="OMG93300.1"/>
    </source>
</evidence>
<feature type="domain" description="Secretin/TonB short N-terminal" evidence="17">
    <location>
        <begin position="68"/>
        <end position="118"/>
    </location>
</feature>
<feature type="signal peptide" evidence="16">
    <location>
        <begin position="1"/>
        <end position="39"/>
    </location>
</feature>
<keyword evidence="6 14" id="KW-0812">Transmembrane</keyword>
<dbReference type="GO" id="GO:0015344">
    <property type="term" value="F:siderophore uptake transmembrane transporter activity"/>
    <property type="evidence" value="ECO:0007669"/>
    <property type="project" value="TreeGrafter"/>
</dbReference>
<keyword evidence="8" id="KW-0408">Iron</keyword>
<dbReference type="GO" id="GO:0038023">
    <property type="term" value="F:signaling receptor activity"/>
    <property type="evidence" value="ECO:0007669"/>
    <property type="project" value="InterPro"/>
</dbReference>
<dbReference type="GO" id="GO:0015891">
    <property type="term" value="P:siderophore transport"/>
    <property type="evidence" value="ECO:0007669"/>
    <property type="project" value="InterPro"/>
</dbReference>
<dbReference type="PANTHER" id="PTHR32552:SF74">
    <property type="entry name" value="HYDROXAMATE SIDEROPHORE RECEPTOR FHUE"/>
    <property type="match status" value="1"/>
</dbReference>
<dbReference type="AlphaFoldDB" id="A0A1R1K1L6"/>
<dbReference type="PANTHER" id="PTHR32552">
    <property type="entry name" value="FERRICHROME IRON RECEPTOR-RELATED"/>
    <property type="match status" value="1"/>
</dbReference>
<keyword evidence="11 14" id="KW-0472">Membrane</keyword>
<organism evidence="18 19">
    <name type="scientific">Alcaligenes xylosoxydans xylosoxydans</name>
    <name type="common">Achromobacter xylosoxidans</name>
    <dbReference type="NCBI Taxonomy" id="85698"/>
    <lineage>
        <taxon>Bacteria</taxon>
        <taxon>Pseudomonadati</taxon>
        <taxon>Pseudomonadota</taxon>
        <taxon>Betaproteobacteria</taxon>
        <taxon>Burkholderiales</taxon>
        <taxon>Alcaligenaceae</taxon>
        <taxon>Achromobacter</taxon>
    </lineage>
</organism>
<keyword evidence="3 14" id="KW-0813">Transport</keyword>
<keyword evidence="13 14" id="KW-0998">Cell outer membrane</keyword>
<dbReference type="Gene3D" id="3.55.50.30">
    <property type="match status" value="1"/>
</dbReference>
<dbReference type="Pfam" id="PF00593">
    <property type="entry name" value="TonB_dep_Rec_b-barrel"/>
    <property type="match status" value="1"/>
</dbReference>
<dbReference type="EMBL" id="MJMN01000001">
    <property type="protein sequence ID" value="OMG93300.1"/>
    <property type="molecule type" value="Genomic_DNA"/>
</dbReference>
<keyword evidence="4 14" id="KW-1134">Transmembrane beta strand</keyword>
<keyword evidence="10 15" id="KW-0798">TonB box</keyword>
<evidence type="ECO:0000256" key="1">
    <source>
        <dbReference type="ARBA" id="ARBA00004571"/>
    </source>
</evidence>
<dbReference type="PROSITE" id="PS52016">
    <property type="entry name" value="TONB_DEPENDENT_REC_3"/>
    <property type="match status" value="1"/>
</dbReference>
<evidence type="ECO:0000259" key="17">
    <source>
        <dbReference type="SMART" id="SM00965"/>
    </source>
</evidence>